<proteinExistence type="predicted"/>
<evidence type="ECO:0000313" key="3">
    <source>
        <dbReference type="Proteomes" id="UP001163105"/>
    </source>
</evidence>
<dbReference type="GO" id="GO:0000702">
    <property type="term" value="F:oxidized base lesion DNA N-glycosylase activity"/>
    <property type="evidence" value="ECO:0007669"/>
    <property type="project" value="UniProtKB-ARBA"/>
</dbReference>
<accession>A0AB34FFK6</accession>
<feature type="domain" description="HhH-GPD" evidence="1">
    <location>
        <begin position="4"/>
        <end position="145"/>
    </location>
</feature>
<evidence type="ECO:0000313" key="2">
    <source>
        <dbReference type="EMBL" id="KAJ6437675.1"/>
    </source>
</evidence>
<dbReference type="SUPFAM" id="SSF48150">
    <property type="entry name" value="DNA-glycosylase"/>
    <property type="match status" value="1"/>
</dbReference>
<keyword evidence="3" id="KW-1185">Reference proteome</keyword>
<dbReference type="Gene3D" id="1.10.340.30">
    <property type="entry name" value="Hypothetical protein, domain 2"/>
    <property type="match status" value="1"/>
</dbReference>
<dbReference type="InterPro" id="IPR011257">
    <property type="entry name" value="DNA_glycosylase"/>
</dbReference>
<comment type="caution">
    <text evidence="2">The sequence shown here is derived from an EMBL/GenBank/DDBJ whole genome shotgun (WGS) entry which is preliminary data.</text>
</comment>
<dbReference type="PANTHER" id="PTHR47203:SF1">
    <property type="entry name" value="HYPOTHETICAL BASE EXCISION DNA REPAIR PROTEIN (EUROFUNG)"/>
    <property type="match status" value="1"/>
</dbReference>
<dbReference type="GO" id="GO:0006285">
    <property type="term" value="P:base-excision repair, AP site formation"/>
    <property type="evidence" value="ECO:0007669"/>
    <property type="project" value="UniProtKB-ARBA"/>
</dbReference>
<dbReference type="Gene3D" id="1.10.1670.10">
    <property type="entry name" value="Helix-hairpin-Helix base-excision DNA repair enzymes (C-terminal)"/>
    <property type="match status" value="1"/>
</dbReference>
<evidence type="ECO:0000259" key="1">
    <source>
        <dbReference type="SMART" id="SM00478"/>
    </source>
</evidence>
<sequence length="186" mass="20289">MDKAYGSSDKWESIVDGGQTKLQQVIQSGGLSVVKSKVIISILQQAKAKYGTYSLDHLFSTPDDEAMQELLSFQGVGPKTASCVLLFCLQRPSFAVDTHVYRITGLLGWRPEGATREEAQAHLDALVPDGEKYPLHVLIISHGKQCGECKAGGRNVGKCELRKAFVKGGLKGGVKIEQETEVKQER</sequence>
<dbReference type="PIRSF" id="PIRSF001435">
    <property type="entry name" value="Nth"/>
    <property type="match status" value="1"/>
</dbReference>
<protein>
    <submittedName>
        <fullName evidence="2">Base excision DNA repair protein</fullName>
    </submittedName>
</protein>
<reference evidence="2" key="1">
    <citation type="submission" date="2023-01" db="EMBL/GenBank/DDBJ databases">
        <title>The growth and conidiation of Purpureocillium lavendulum are regulated by nitrogen source and histone H3K14 acetylation.</title>
        <authorList>
            <person name="Tang P."/>
            <person name="Han J."/>
            <person name="Zhang C."/>
            <person name="Tang P."/>
            <person name="Qi F."/>
            <person name="Zhang K."/>
            <person name="Liang L."/>
        </authorList>
    </citation>
    <scope>NUCLEOTIDE SEQUENCE</scope>
    <source>
        <strain evidence="2">YMF1.00683</strain>
    </source>
</reference>
<dbReference type="InterPro" id="IPR003265">
    <property type="entry name" value="HhH-GPD_domain"/>
</dbReference>
<dbReference type="CDD" id="cd00056">
    <property type="entry name" value="ENDO3c"/>
    <property type="match status" value="1"/>
</dbReference>
<dbReference type="AlphaFoldDB" id="A0AB34FFK6"/>
<gene>
    <name evidence="2" type="primary">NTH</name>
    <name evidence="2" type="ORF">O9K51_09503</name>
</gene>
<dbReference type="EMBL" id="JAQHRD010000010">
    <property type="protein sequence ID" value="KAJ6437675.1"/>
    <property type="molecule type" value="Genomic_DNA"/>
</dbReference>
<dbReference type="Pfam" id="PF00730">
    <property type="entry name" value="HhH-GPD"/>
    <property type="match status" value="1"/>
</dbReference>
<dbReference type="InterPro" id="IPR023170">
    <property type="entry name" value="HhH_base_excis_C"/>
</dbReference>
<dbReference type="Proteomes" id="UP001163105">
    <property type="component" value="Unassembled WGS sequence"/>
</dbReference>
<name>A0AB34FFK6_9HYPO</name>
<dbReference type="PANTHER" id="PTHR47203">
    <property type="match status" value="1"/>
</dbReference>
<organism evidence="2 3">
    <name type="scientific">Purpureocillium lavendulum</name>
    <dbReference type="NCBI Taxonomy" id="1247861"/>
    <lineage>
        <taxon>Eukaryota</taxon>
        <taxon>Fungi</taxon>
        <taxon>Dikarya</taxon>
        <taxon>Ascomycota</taxon>
        <taxon>Pezizomycotina</taxon>
        <taxon>Sordariomycetes</taxon>
        <taxon>Hypocreomycetidae</taxon>
        <taxon>Hypocreales</taxon>
        <taxon>Ophiocordycipitaceae</taxon>
        <taxon>Purpureocillium</taxon>
    </lineage>
</organism>
<dbReference type="SMART" id="SM00478">
    <property type="entry name" value="ENDO3c"/>
    <property type="match status" value="1"/>
</dbReference>